<dbReference type="Proteomes" id="UP001530400">
    <property type="component" value="Unassembled WGS sequence"/>
</dbReference>
<organism evidence="4 5">
    <name type="scientific">Cyclotella atomus</name>
    <dbReference type="NCBI Taxonomy" id="382360"/>
    <lineage>
        <taxon>Eukaryota</taxon>
        <taxon>Sar</taxon>
        <taxon>Stramenopiles</taxon>
        <taxon>Ochrophyta</taxon>
        <taxon>Bacillariophyta</taxon>
        <taxon>Coscinodiscophyceae</taxon>
        <taxon>Thalassiosirophycidae</taxon>
        <taxon>Stephanodiscales</taxon>
        <taxon>Stephanodiscaceae</taxon>
        <taxon>Cyclotella</taxon>
    </lineage>
</organism>
<dbReference type="InterPro" id="IPR019560">
    <property type="entry name" value="Mitochondrial_18_kDa_protein"/>
</dbReference>
<protein>
    <recommendedName>
        <fullName evidence="2">Mitochondrial fission process protein 1</fullName>
    </recommendedName>
    <alternativeName>
        <fullName evidence="3">Mitochondrial 18 kDa protein</fullName>
    </alternativeName>
</protein>
<dbReference type="Pfam" id="PF10558">
    <property type="entry name" value="MTP18"/>
    <property type="match status" value="1"/>
</dbReference>
<name>A0ABD3Q087_9STRA</name>
<dbReference type="PANTHER" id="PTHR11001">
    <property type="entry name" value="MITOCHONDRIAL FISSION PROCESS PROTEIN 1"/>
    <property type="match status" value="1"/>
</dbReference>
<evidence type="ECO:0000256" key="3">
    <source>
        <dbReference type="ARBA" id="ARBA00029631"/>
    </source>
</evidence>
<accession>A0ABD3Q087</accession>
<comment type="similarity">
    <text evidence="1">Belongs to the MTFP1 family.</text>
</comment>
<comment type="caution">
    <text evidence="4">The sequence shown here is derived from an EMBL/GenBank/DDBJ whole genome shotgun (WGS) entry which is preliminary data.</text>
</comment>
<evidence type="ECO:0000313" key="5">
    <source>
        <dbReference type="Proteomes" id="UP001530400"/>
    </source>
</evidence>
<evidence type="ECO:0000313" key="4">
    <source>
        <dbReference type="EMBL" id="KAL3793595.1"/>
    </source>
</evidence>
<evidence type="ECO:0000256" key="2">
    <source>
        <dbReference type="ARBA" id="ARBA00017835"/>
    </source>
</evidence>
<evidence type="ECO:0000256" key="1">
    <source>
        <dbReference type="ARBA" id="ARBA00009224"/>
    </source>
</evidence>
<sequence>MILPTPQADNVYNVFRDSPLRYCGYANEVGESFRYQYPKLVTPSYIVAFGYCLADAASTGYAIISQEDIKFNNSTRSKETRAAIATFDTLLWQSETP</sequence>
<dbReference type="PANTHER" id="PTHR11001:SF2">
    <property type="entry name" value="MITOCHONDRIAL FISSION PROCESS PROTEIN 1"/>
    <property type="match status" value="1"/>
</dbReference>
<gene>
    <name evidence="4" type="ORF">ACHAWO_001644</name>
</gene>
<dbReference type="AlphaFoldDB" id="A0ABD3Q087"/>
<dbReference type="EMBL" id="JALLPJ020000388">
    <property type="protein sequence ID" value="KAL3793595.1"/>
    <property type="molecule type" value="Genomic_DNA"/>
</dbReference>
<keyword evidence="5" id="KW-1185">Reference proteome</keyword>
<proteinExistence type="inferred from homology"/>
<reference evidence="4 5" key="1">
    <citation type="submission" date="2024-10" db="EMBL/GenBank/DDBJ databases">
        <title>Updated reference genomes for cyclostephanoid diatoms.</title>
        <authorList>
            <person name="Roberts W.R."/>
            <person name="Alverson A.J."/>
        </authorList>
    </citation>
    <scope>NUCLEOTIDE SEQUENCE [LARGE SCALE GENOMIC DNA]</scope>
    <source>
        <strain evidence="4 5">AJA010-31</strain>
    </source>
</reference>